<dbReference type="EMBL" id="CAXDID020000005">
    <property type="protein sequence ID" value="CAL5974036.1"/>
    <property type="molecule type" value="Genomic_DNA"/>
</dbReference>
<dbReference type="PROSITE" id="PS00640">
    <property type="entry name" value="THIOL_PROTEASE_ASN"/>
    <property type="match status" value="1"/>
</dbReference>
<dbReference type="AlphaFoldDB" id="A0AA86P516"/>
<dbReference type="Gene3D" id="3.90.70.10">
    <property type="entry name" value="Cysteine proteinases"/>
    <property type="match status" value="1"/>
</dbReference>
<sequence>MITLAVSLSRVHNKSFLEMLKNIPDLSWTPGVSQYFLDESIQLSKSQRVNQFAQKTRYVGAPPSSFSWLIEKPECLKVSDKQSCSGADGAFSSVGAFSDNRCISGKDSSCVAYSEQYMLSCESAHSGCNGISMVSSQNFLKETGVPTDKCVSFRSGTGKNFKCPTVCDDGLKLNLIKSSSYQDVCSGEQSIMIALTKGTVQTTIDLYTDFFFYIEGIYKNVAGTYQNTEHVTFVGYGEENGTKYWVVRNSWGTSWGENGYFRIVRGVNECEIELQCYLVVV</sequence>
<dbReference type="PANTHER" id="PTHR12411">
    <property type="entry name" value="CYSTEINE PROTEASE FAMILY C1-RELATED"/>
    <property type="match status" value="1"/>
</dbReference>
<dbReference type="Proteomes" id="UP001642409">
    <property type="component" value="Unassembled WGS sequence"/>
</dbReference>
<evidence type="ECO:0000313" key="4">
    <source>
        <dbReference type="EMBL" id="CAI9974382.1"/>
    </source>
</evidence>
<dbReference type="InterPro" id="IPR000668">
    <property type="entry name" value="Peptidase_C1A_C"/>
</dbReference>
<dbReference type="EMBL" id="CATOUU010001143">
    <property type="protein sequence ID" value="CAI9974382.1"/>
    <property type="molecule type" value="Genomic_DNA"/>
</dbReference>
<evidence type="ECO:0000313" key="5">
    <source>
        <dbReference type="EMBL" id="CAL5974036.1"/>
    </source>
</evidence>
<dbReference type="SUPFAM" id="SSF54001">
    <property type="entry name" value="Cysteine proteinases"/>
    <property type="match status" value="1"/>
</dbReference>
<evidence type="ECO:0000313" key="3">
    <source>
        <dbReference type="EMBL" id="CAI9930377.1"/>
    </source>
</evidence>
<evidence type="ECO:0000313" key="7">
    <source>
        <dbReference type="Proteomes" id="UP001642409"/>
    </source>
</evidence>
<dbReference type="InterPro" id="IPR013128">
    <property type="entry name" value="Peptidase_C1A"/>
</dbReference>
<name>A0AA86P516_9EUKA</name>
<comment type="caution">
    <text evidence="3">The sequence shown here is derived from an EMBL/GenBank/DDBJ whole genome shotgun (WGS) entry which is preliminary data.</text>
</comment>
<feature type="domain" description="Peptidase C1A papain C-terminal" evidence="2">
    <location>
        <begin position="62"/>
        <end position="280"/>
    </location>
</feature>
<dbReference type="SMART" id="SM00645">
    <property type="entry name" value="Pept_C1"/>
    <property type="match status" value="1"/>
</dbReference>
<dbReference type="Pfam" id="PF00112">
    <property type="entry name" value="Peptidase_C1"/>
    <property type="match status" value="1"/>
</dbReference>
<dbReference type="GO" id="GO:0008234">
    <property type="term" value="F:cysteine-type peptidase activity"/>
    <property type="evidence" value="ECO:0007669"/>
    <property type="project" value="InterPro"/>
</dbReference>
<dbReference type="GO" id="GO:0006508">
    <property type="term" value="P:proteolysis"/>
    <property type="evidence" value="ECO:0007669"/>
    <property type="project" value="InterPro"/>
</dbReference>
<dbReference type="InterPro" id="IPR038765">
    <property type="entry name" value="Papain-like_cys_pep_sf"/>
</dbReference>
<protein>
    <submittedName>
        <fullName evidence="3">Cathepsin B</fullName>
    </submittedName>
    <submittedName>
        <fullName evidence="5">Cathepsin_B</fullName>
    </submittedName>
</protein>
<accession>A0AA86P516</accession>
<dbReference type="EMBL" id="CATOUU010000464">
    <property type="protein sequence ID" value="CAI9930377.1"/>
    <property type="molecule type" value="Genomic_DNA"/>
</dbReference>
<evidence type="ECO:0000259" key="2">
    <source>
        <dbReference type="SMART" id="SM00645"/>
    </source>
</evidence>
<evidence type="ECO:0000256" key="1">
    <source>
        <dbReference type="ARBA" id="ARBA00008455"/>
    </source>
</evidence>
<comment type="similarity">
    <text evidence="1">Belongs to the peptidase C1 family.</text>
</comment>
<keyword evidence="7" id="KW-1185">Reference proteome</keyword>
<gene>
    <name evidence="3" type="ORF">HINF_LOCUS18022</name>
    <name evidence="5" type="ORF">HINF_LOCUS2652</name>
    <name evidence="4" type="ORF">HINF_LOCUS62027</name>
    <name evidence="6" type="ORF">HINF_LOCUS77477</name>
</gene>
<proteinExistence type="inferred from homology"/>
<reference evidence="5 7" key="2">
    <citation type="submission" date="2024-07" db="EMBL/GenBank/DDBJ databases">
        <authorList>
            <person name="Akdeniz Z."/>
        </authorList>
    </citation>
    <scope>NUCLEOTIDE SEQUENCE [LARGE SCALE GENOMIC DNA]</scope>
</reference>
<dbReference type="InterPro" id="IPR025661">
    <property type="entry name" value="Pept_asp_AS"/>
</dbReference>
<organism evidence="3">
    <name type="scientific">Hexamita inflata</name>
    <dbReference type="NCBI Taxonomy" id="28002"/>
    <lineage>
        <taxon>Eukaryota</taxon>
        <taxon>Metamonada</taxon>
        <taxon>Diplomonadida</taxon>
        <taxon>Hexamitidae</taxon>
        <taxon>Hexamitinae</taxon>
        <taxon>Hexamita</taxon>
    </lineage>
</organism>
<reference evidence="3" key="1">
    <citation type="submission" date="2023-06" db="EMBL/GenBank/DDBJ databases">
        <authorList>
            <person name="Kurt Z."/>
        </authorList>
    </citation>
    <scope>NUCLEOTIDE SEQUENCE</scope>
</reference>
<evidence type="ECO:0000313" key="6">
    <source>
        <dbReference type="EMBL" id="CAL6113371.1"/>
    </source>
</evidence>
<dbReference type="EMBL" id="CAXDID020000763">
    <property type="protein sequence ID" value="CAL6113371.1"/>
    <property type="molecule type" value="Genomic_DNA"/>
</dbReference>